<dbReference type="PANTHER" id="PTHR42866">
    <property type="entry name" value="3-DEOXY-MANNO-OCTULOSONATE CYTIDYLYLTRANSFERASE"/>
    <property type="match status" value="1"/>
</dbReference>
<dbReference type="CDD" id="cd02518">
    <property type="entry name" value="GT2_SpsF"/>
    <property type="match status" value="1"/>
</dbReference>
<dbReference type="SUPFAM" id="SSF53448">
    <property type="entry name" value="Nucleotide-diphospho-sugar transferases"/>
    <property type="match status" value="1"/>
</dbReference>
<evidence type="ECO:0000313" key="1">
    <source>
        <dbReference type="EMBL" id="MFC7292103.1"/>
    </source>
</evidence>
<evidence type="ECO:0000313" key="2">
    <source>
        <dbReference type="Proteomes" id="UP001596492"/>
    </source>
</evidence>
<dbReference type="Proteomes" id="UP001596492">
    <property type="component" value="Unassembled WGS sequence"/>
</dbReference>
<keyword evidence="2" id="KW-1185">Reference proteome</keyword>
<sequence length="261" mass="29165">MTLAIIVQARWNSSRLPGKILENLGGVPALKRCLDRCNLIEQSNIVVCAVPDTAENDIIADAAKRWGYRVVRGSENDVLSRYAKAAREVNATSVMRVTSDCPMIDPKICGAVARLLKSSDVGYACNNMPARFPHGLDCDVFPAEHLYEADANAQSQYDREHVTPYIRTMKNIRRASLQGPGEPLSSLRWTLDYKEDLLFMQALYEAMGERASIASAAEYARLCFMRPDIQDINKKHIDVNRLALSERAHFETSPVSMEMVA</sequence>
<dbReference type="GO" id="GO:0016779">
    <property type="term" value="F:nucleotidyltransferase activity"/>
    <property type="evidence" value="ECO:0007669"/>
    <property type="project" value="UniProtKB-KW"/>
</dbReference>
<protein>
    <submittedName>
        <fullName evidence="1">Cytidylyltransferase domain-containing protein</fullName>
    </submittedName>
</protein>
<dbReference type="RefSeq" id="WP_382167343.1">
    <property type="nucleotide sequence ID" value="NZ_JBHTBR010000005.1"/>
</dbReference>
<organism evidence="1 2">
    <name type="scientific">Hirschia litorea</name>
    <dbReference type="NCBI Taxonomy" id="1199156"/>
    <lineage>
        <taxon>Bacteria</taxon>
        <taxon>Pseudomonadati</taxon>
        <taxon>Pseudomonadota</taxon>
        <taxon>Alphaproteobacteria</taxon>
        <taxon>Hyphomonadales</taxon>
        <taxon>Hyphomonadaceae</taxon>
        <taxon>Hirschia</taxon>
    </lineage>
</organism>
<dbReference type="Gene3D" id="3.90.550.10">
    <property type="entry name" value="Spore Coat Polysaccharide Biosynthesis Protein SpsA, Chain A"/>
    <property type="match status" value="1"/>
</dbReference>
<proteinExistence type="predicted"/>
<dbReference type="Pfam" id="PF02348">
    <property type="entry name" value="CTP_transf_3"/>
    <property type="match status" value="1"/>
</dbReference>
<dbReference type="InterPro" id="IPR003329">
    <property type="entry name" value="Cytidylyl_trans"/>
</dbReference>
<gene>
    <name evidence="1" type="ORF">ACFQS8_10790</name>
</gene>
<dbReference type="InterPro" id="IPR029044">
    <property type="entry name" value="Nucleotide-diphossugar_trans"/>
</dbReference>
<dbReference type="EMBL" id="JBHTBR010000005">
    <property type="protein sequence ID" value="MFC7292103.1"/>
    <property type="molecule type" value="Genomic_DNA"/>
</dbReference>
<keyword evidence="1" id="KW-0808">Transferase</keyword>
<dbReference type="PANTHER" id="PTHR42866:SF1">
    <property type="entry name" value="SPORE COAT POLYSACCHARIDE BIOSYNTHESIS PROTEIN SPSF"/>
    <property type="match status" value="1"/>
</dbReference>
<accession>A0ABW2ILS7</accession>
<name>A0ABW2ILS7_9PROT</name>
<comment type="caution">
    <text evidence="1">The sequence shown here is derived from an EMBL/GenBank/DDBJ whole genome shotgun (WGS) entry which is preliminary data.</text>
</comment>
<keyword evidence="1" id="KW-0548">Nucleotidyltransferase</keyword>
<reference evidence="2" key="1">
    <citation type="journal article" date="2019" name="Int. J. Syst. Evol. Microbiol.">
        <title>The Global Catalogue of Microorganisms (GCM) 10K type strain sequencing project: providing services to taxonomists for standard genome sequencing and annotation.</title>
        <authorList>
            <consortium name="The Broad Institute Genomics Platform"/>
            <consortium name="The Broad Institute Genome Sequencing Center for Infectious Disease"/>
            <person name="Wu L."/>
            <person name="Ma J."/>
        </authorList>
    </citation>
    <scope>NUCLEOTIDE SEQUENCE [LARGE SCALE GENOMIC DNA]</scope>
    <source>
        <strain evidence="2">CCUG 51308</strain>
    </source>
</reference>